<protein>
    <recommendedName>
        <fullName evidence="3">DNA methylase N-4/N-6 domain-containing protein</fullName>
    </recommendedName>
</protein>
<proteinExistence type="predicted"/>
<dbReference type="EMBL" id="BARW01015911">
    <property type="protein sequence ID" value="GAJ00286.1"/>
    <property type="molecule type" value="Genomic_DNA"/>
</dbReference>
<dbReference type="Gene3D" id="3.40.50.150">
    <property type="entry name" value="Vaccinia Virus protein VP39"/>
    <property type="match status" value="2"/>
</dbReference>
<dbReference type="GO" id="GO:0003677">
    <property type="term" value="F:DNA binding"/>
    <property type="evidence" value="ECO:0007669"/>
    <property type="project" value="InterPro"/>
</dbReference>
<evidence type="ECO:0000256" key="2">
    <source>
        <dbReference type="ARBA" id="ARBA00022679"/>
    </source>
</evidence>
<evidence type="ECO:0000256" key="1">
    <source>
        <dbReference type="ARBA" id="ARBA00022603"/>
    </source>
</evidence>
<evidence type="ECO:0000259" key="3">
    <source>
        <dbReference type="Pfam" id="PF01555"/>
    </source>
</evidence>
<dbReference type="CDD" id="cd02440">
    <property type="entry name" value="AdoMet_MTases"/>
    <property type="match status" value="1"/>
</dbReference>
<dbReference type="SUPFAM" id="SSF53335">
    <property type="entry name" value="S-adenosyl-L-methionine-dependent methyltransferases"/>
    <property type="match status" value="2"/>
</dbReference>
<dbReference type="GO" id="GO:0008170">
    <property type="term" value="F:N-methyltransferase activity"/>
    <property type="evidence" value="ECO:0007669"/>
    <property type="project" value="InterPro"/>
</dbReference>
<name>X1UK58_9ZZZZ</name>
<gene>
    <name evidence="4" type="ORF">S12H4_27821</name>
</gene>
<organism evidence="4">
    <name type="scientific">marine sediment metagenome</name>
    <dbReference type="NCBI Taxonomy" id="412755"/>
    <lineage>
        <taxon>unclassified sequences</taxon>
        <taxon>metagenomes</taxon>
        <taxon>ecological metagenomes</taxon>
    </lineage>
</organism>
<feature type="domain" description="DNA methylase N-4/N-6" evidence="3">
    <location>
        <begin position="20"/>
        <end position="77"/>
    </location>
</feature>
<keyword evidence="1" id="KW-0489">Methyltransferase</keyword>
<dbReference type="Pfam" id="PF01555">
    <property type="entry name" value="N6_N4_Mtase"/>
    <property type="match status" value="1"/>
</dbReference>
<accession>X1UK58</accession>
<dbReference type="GO" id="GO:0032259">
    <property type="term" value="P:methylation"/>
    <property type="evidence" value="ECO:0007669"/>
    <property type="project" value="UniProtKB-KW"/>
</dbReference>
<sequence length="222" mass="25782">MKTFVVFDKYTKREIPENFHKYDNRSDEAVVAFFIDSYSKKEDKVIDVFAGLGTTLFLAEEMERIPYGIELIEEKYQFIRKNLKNKDNIIHGDSRKLSEYDIPKCDFSFSSPIFMNKTESINPLSGFTSEGGYTQYLQEIRKIYSNLKTVMKPNSTIVIEVSNLKNQDVLTTLAWDIAFEVSKVFHFEGEVIIVWNIPGLNLKDGAFGYGYDHHYCLVFKNI</sequence>
<dbReference type="InterPro" id="IPR029063">
    <property type="entry name" value="SAM-dependent_MTases_sf"/>
</dbReference>
<reference evidence="4" key="1">
    <citation type="journal article" date="2014" name="Front. Microbiol.">
        <title>High frequency of phylogenetically diverse reductive dehalogenase-homologous genes in deep subseafloor sedimentary metagenomes.</title>
        <authorList>
            <person name="Kawai M."/>
            <person name="Futagami T."/>
            <person name="Toyoda A."/>
            <person name="Takaki Y."/>
            <person name="Nishi S."/>
            <person name="Hori S."/>
            <person name="Arai W."/>
            <person name="Tsubouchi T."/>
            <person name="Morono Y."/>
            <person name="Uchiyama I."/>
            <person name="Ito T."/>
            <person name="Fujiyama A."/>
            <person name="Inagaki F."/>
            <person name="Takami H."/>
        </authorList>
    </citation>
    <scope>NUCLEOTIDE SEQUENCE</scope>
    <source>
        <strain evidence="4">Expedition CK06-06</strain>
    </source>
</reference>
<comment type="caution">
    <text evidence="4">The sequence shown here is derived from an EMBL/GenBank/DDBJ whole genome shotgun (WGS) entry which is preliminary data.</text>
</comment>
<evidence type="ECO:0000313" key="4">
    <source>
        <dbReference type="EMBL" id="GAJ00286.1"/>
    </source>
</evidence>
<dbReference type="AlphaFoldDB" id="X1UK58"/>
<dbReference type="InterPro" id="IPR002941">
    <property type="entry name" value="DNA_methylase_N4/N6"/>
</dbReference>
<keyword evidence="2" id="KW-0808">Transferase</keyword>